<evidence type="ECO:0000256" key="1">
    <source>
        <dbReference type="SAM" id="Phobius"/>
    </source>
</evidence>
<organism evidence="2 3">
    <name type="scientific">Daucus carota subsp. sativus</name>
    <name type="common">Carrot</name>
    <dbReference type="NCBI Taxonomy" id="79200"/>
    <lineage>
        <taxon>Eukaryota</taxon>
        <taxon>Viridiplantae</taxon>
        <taxon>Streptophyta</taxon>
        <taxon>Embryophyta</taxon>
        <taxon>Tracheophyta</taxon>
        <taxon>Spermatophyta</taxon>
        <taxon>Magnoliopsida</taxon>
        <taxon>eudicotyledons</taxon>
        <taxon>Gunneridae</taxon>
        <taxon>Pentapetalae</taxon>
        <taxon>asterids</taxon>
        <taxon>campanulids</taxon>
        <taxon>Apiales</taxon>
        <taxon>Apiaceae</taxon>
        <taxon>Apioideae</taxon>
        <taxon>Scandiceae</taxon>
        <taxon>Daucinae</taxon>
        <taxon>Daucus</taxon>
        <taxon>Daucus sect. Daucus</taxon>
    </lineage>
</organism>
<proteinExistence type="predicted"/>
<keyword evidence="1" id="KW-0472">Membrane</keyword>
<dbReference type="PANTHER" id="PTHR33344">
    <property type="entry name" value="OS02G0761600 PROTEIN"/>
    <property type="match status" value="1"/>
</dbReference>
<feature type="transmembrane region" description="Helical" evidence="1">
    <location>
        <begin position="25"/>
        <end position="45"/>
    </location>
</feature>
<sequence length="184" mass="21234">MGVVFITKIEKAKQWWRLRLSFKNATFFVCFLNILTALLLLQPFLFASSPRKSPSHPSIAGLSSLSLSLSLPPSLCKFYILNLILPRETQINYIKESEEIRRAMEPVELIKRVREIEREVYVETEPIQQKDTKQAVAVNLISRLNDFHVNSDAASMKALEEWRMRKMERAKQRGLGKNATITVQ</sequence>
<dbReference type="EMBL" id="CP093350">
    <property type="protein sequence ID" value="WOH12678.1"/>
    <property type="molecule type" value="Genomic_DNA"/>
</dbReference>
<reference evidence="2" key="2">
    <citation type="submission" date="2022-03" db="EMBL/GenBank/DDBJ databases">
        <title>Draft title - Genomic analysis of global carrot germplasm unveils the trajectory of domestication and the origin of high carotenoid orange carrot.</title>
        <authorList>
            <person name="Iorizzo M."/>
            <person name="Ellison S."/>
            <person name="Senalik D."/>
            <person name="Macko-Podgorni A."/>
            <person name="Grzebelus D."/>
            <person name="Bostan H."/>
            <person name="Rolling W."/>
            <person name="Curaba J."/>
            <person name="Simon P."/>
        </authorList>
    </citation>
    <scope>NUCLEOTIDE SEQUENCE</scope>
    <source>
        <tissue evidence="2">Leaf</tissue>
    </source>
</reference>
<protein>
    <submittedName>
        <fullName evidence="2">Uncharacterized protein</fullName>
    </submittedName>
</protein>
<name>A0AAF0XR15_DAUCS</name>
<keyword evidence="1" id="KW-1133">Transmembrane helix</keyword>
<evidence type="ECO:0000313" key="3">
    <source>
        <dbReference type="Proteomes" id="UP000077755"/>
    </source>
</evidence>
<keyword evidence="3" id="KW-1185">Reference proteome</keyword>
<evidence type="ECO:0000313" key="2">
    <source>
        <dbReference type="EMBL" id="WOH12678.1"/>
    </source>
</evidence>
<dbReference type="AlphaFoldDB" id="A0AAF0XR15"/>
<accession>A0AAF0XR15</accession>
<dbReference type="Proteomes" id="UP000077755">
    <property type="component" value="Chromosome 8"/>
</dbReference>
<gene>
    <name evidence="2" type="ORF">DCAR_0832185</name>
</gene>
<reference evidence="2" key="1">
    <citation type="journal article" date="2016" name="Nat. Genet.">
        <title>A high-quality carrot genome assembly provides new insights into carotenoid accumulation and asterid genome evolution.</title>
        <authorList>
            <person name="Iorizzo M."/>
            <person name="Ellison S."/>
            <person name="Senalik D."/>
            <person name="Zeng P."/>
            <person name="Satapoomin P."/>
            <person name="Huang J."/>
            <person name="Bowman M."/>
            <person name="Iovene M."/>
            <person name="Sanseverino W."/>
            <person name="Cavagnaro P."/>
            <person name="Yildiz M."/>
            <person name="Macko-Podgorni A."/>
            <person name="Moranska E."/>
            <person name="Grzebelus E."/>
            <person name="Grzebelus D."/>
            <person name="Ashrafi H."/>
            <person name="Zheng Z."/>
            <person name="Cheng S."/>
            <person name="Spooner D."/>
            <person name="Van Deynze A."/>
            <person name="Simon P."/>
        </authorList>
    </citation>
    <scope>NUCLEOTIDE SEQUENCE</scope>
    <source>
        <tissue evidence="2">Leaf</tissue>
    </source>
</reference>
<keyword evidence="1" id="KW-0812">Transmembrane</keyword>
<dbReference type="PANTHER" id="PTHR33344:SF7">
    <property type="entry name" value="TRANSMEMBRANE PROTEIN"/>
    <property type="match status" value="1"/>
</dbReference>